<evidence type="ECO:0008006" key="3">
    <source>
        <dbReference type="Google" id="ProtNLM"/>
    </source>
</evidence>
<protein>
    <recommendedName>
        <fullName evidence="3">PilZ domain-containing protein</fullName>
    </recommendedName>
</protein>
<dbReference type="HOGENOM" id="CLU_1014359_0_0_7"/>
<dbReference type="RefSeq" id="WP_015470931.1">
    <property type="nucleotide sequence ID" value="NC_020813.1"/>
</dbReference>
<proteinExistence type="predicted"/>
<dbReference type="STRING" id="1184267.A11Q_2225"/>
<gene>
    <name evidence="1" type="ORF">A11Q_2225</name>
</gene>
<keyword evidence="2" id="KW-1185">Reference proteome</keyword>
<dbReference type="EMBL" id="CP003537">
    <property type="protein sequence ID" value="AGH96441.1"/>
    <property type="molecule type" value="Genomic_DNA"/>
</dbReference>
<dbReference type="PATRIC" id="fig|1184267.3.peg.2252"/>
<organism evidence="1 2">
    <name type="scientific">Pseudobdellovibrio exovorus JSS</name>
    <dbReference type="NCBI Taxonomy" id="1184267"/>
    <lineage>
        <taxon>Bacteria</taxon>
        <taxon>Pseudomonadati</taxon>
        <taxon>Bdellovibrionota</taxon>
        <taxon>Bdellovibrionia</taxon>
        <taxon>Bdellovibrionales</taxon>
        <taxon>Pseudobdellovibrionaceae</taxon>
        <taxon>Pseudobdellovibrio</taxon>
    </lineage>
</organism>
<sequence>MSSKVYWVFYDSLSKFQSNPVSTEEAQIMIFKMRPPQMARFYVWTTGWQSWQPLRSYLESDQKNFVSTFTVPVPALPGEDTIKATVKEVLENTQTKTNFKISKDDTKSFSSIRLDEETVSRIVRQESADKHSTFNGEEITWSNIQKPDLDFSNLQQNKQMSRREPRHELKIEVLLISSKGKTFRSRSKNISLSGSLLEDTIPFDYYDIAFDVIVINNHTADPSKSRVKMQARTVGDGLTQRIHYQNPTEQQKKSLQSLLEDYLEVQKRSLSKTG</sequence>
<dbReference type="KEGG" id="bex:A11Q_2225"/>
<dbReference type="AlphaFoldDB" id="M4VEI2"/>
<reference evidence="1 2" key="1">
    <citation type="journal article" date="2013" name="ISME J.">
        <title>By their genes ye shall know them: genomic signatures of predatory bacteria.</title>
        <authorList>
            <person name="Pasternak Z."/>
            <person name="Pietrokovski S."/>
            <person name="Rotem O."/>
            <person name="Gophna U."/>
            <person name="Lurie-Weinberger M.N."/>
            <person name="Jurkevitch E."/>
        </authorList>
    </citation>
    <scope>NUCLEOTIDE SEQUENCE [LARGE SCALE GENOMIC DNA]</scope>
    <source>
        <strain evidence="1 2">JSS</strain>
    </source>
</reference>
<accession>M4VEI2</accession>
<evidence type="ECO:0000313" key="1">
    <source>
        <dbReference type="EMBL" id="AGH96441.1"/>
    </source>
</evidence>
<evidence type="ECO:0000313" key="2">
    <source>
        <dbReference type="Proteomes" id="UP000012040"/>
    </source>
</evidence>
<dbReference type="Proteomes" id="UP000012040">
    <property type="component" value="Chromosome"/>
</dbReference>
<dbReference type="OrthoDB" id="5290051at2"/>
<name>M4VEI2_9BACT</name>
<dbReference type="eggNOG" id="ENOG50309QD">
    <property type="taxonomic scope" value="Bacteria"/>
</dbReference>